<proteinExistence type="predicted"/>
<evidence type="ECO:0000313" key="2">
    <source>
        <dbReference type="EMBL" id="AUH00736.1"/>
    </source>
</evidence>
<dbReference type="STRING" id="104623.Ser39006_02767"/>
<evidence type="ECO:0000313" key="4">
    <source>
        <dbReference type="Proteomes" id="UP000017700"/>
    </source>
</evidence>
<dbReference type="KEGG" id="sera:Ser39006_013550"/>
<evidence type="ECO:0000259" key="1">
    <source>
        <dbReference type="Pfam" id="PF01261"/>
    </source>
</evidence>
<evidence type="ECO:0000313" key="5">
    <source>
        <dbReference type="Proteomes" id="UP000233778"/>
    </source>
</evidence>
<evidence type="ECO:0000313" key="3">
    <source>
        <dbReference type="EMBL" id="AUH05057.1"/>
    </source>
</evidence>
<accession>A0A2I5TKG2</accession>
<dbReference type="InterPro" id="IPR036237">
    <property type="entry name" value="Xyl_isomerase-like_sf"/>
</dbReference>
<protein>
    <recommendedName>
        <fullName evidence="1">Xylose isomerase-like TIM barrel domain-containing protein</fullName>
    </recommendedName>
</protein>
<dbReference type="GO" id="GO:0003677">
    <property type="term" value="F:DNA binding"/>
    <property type="evidence" value="ECO:0007669"/>
    <property type="project" value="InterPro"/>
</dbReference>
<keyword evidence="4" id="KW-1185">Reference proteome</keyword>
<dbReference type="Proteomes" id="UP000017700">
    <property type="component" value="Chromosome"/>
</dbReference>
<dbReference type="Gene3D" id="3.20.20.150">
    <property type="entry name" value="Divalent-metal-dependent TIM barrel enzymes"/>
    <property type="match status" value="1"/>
</dbReference>
<dbReference type="Pfam" id="PF01261">
    <property type="entry name" value="AP_endonuc_2"/>
    <property type="match status" value="1"/>
</dbReference>
<dbReference type="RefSeq" id="WP_021016030.1">
    <property type="nucleotide sequence ID" value="NZ_CP025084.1"/>
</dbReference>
<dbReference type="AlphaFoldDB" id="A0A2I5TKG2"/>
<dbReference type="InterPro" id="IPR001719">
    <property type="entry name" value="AP_endonuc_2"/>
</dbReference>
<dbReference type="InterPro" id="IPR013022">
    <property type="entry name" value="Xyl_isomerase-like_TIM-brl"/>
</dbReference>
<dbReference type="KEGG" id="serq:CWC46_13545"/>
<dbReference type="InterPro" id="IPR050312">
    <property type="entry name" value="IolE/XylAMocC-like"/>
</dbReference>
<dbReference type="SMART" id="SM00518">
    <property type="entry name" value="AP2Ec"/>
    <property type="match status" value="1"/>
</dbReference>
<dbReference type="EMBL" id="CP025084">
    <property type="protein sequence ID" value="AUH05057.1"/>
    <property type="molecule type" value="Genomic_DNA"/>
</dbReference>
<reference evidence="3" key="4">
    <citation type="submission" date="2017-11" db="EMBL/GenBank/DDBJ databases">
        <title>Complete genome sequence of Serratia sp. ATCC 39006.</title>
        <authorList>
            <person name="Hampton H.G."/>
            <person name="Jackson S.A."/>
            <person name="Jauregui R."/>
            <person name="Poulter G.T.M."/>
            <person name="Salmond G.P.C."/>
            <person name="Fineran P.C."/>
        </authorList>
    </citation>
    <scope>NUCLEOTIDE SEQUENCE</scope>
    <source>
        <strain evidence="3">ATCC 39006</strain>
    </source>
</reference>
<dbReference type="SUPFAM" id="SSF51658">
    <property type="entry name" value="Xylose isomerase-like"/>
    <property type="match status" value="1"/>
</dbReference>
<dbReference type="GO" id="GO:0006281">
    <property type="term" value="P:DNA repair"/>
    <property type="evidence" value="ECO:0007669"/>
    <property type="project" value="InterPro"/>
</dbReference>
<reference evidence="3" key="2">
    <citation type="submission" date="2013-09" db="EMBL/GenBank/DDBJ databases">
        <authorList>
            <person name="Wang G."/>
            <person name="Yang Y."/>
            <person name="Su Y."/>
        </authorList>
    </citation>
    <scope>NUCLEOTIDE SEQUENCE</scope>
    <source>
        <strain evidence="3">ATCC 39006</strain>
    </source>
</reference>
<dbReference type="Proteomes" id="UP000233778">
    <property type="component" value="Chromosome"/>
</dbReference>
<gene>
    <name evidence="2" type="ORF">CWC46_13545</name>
    <name evidence="3" type="ORF">Ser39006_013550</name>
</gene>
<name>A0A2I5TKG2_SERS3</name>
<sequence length="297" mass="33423">MNNVTYHIEGKMHPDFPVISFSTNVYDNPADIFGSIKDLSQHFKAVEFEIGEAAENVFWAMSEVQRLALAKQIRDFCQQNGVVFTVHAGWWGRQYNLCSPDLQERVTAVKCLAAAVNFSYEAGATSVTFHPGYKDKYNNTTLLNCLIESINAVMAQCNTAGLVLCLENMGGERPKYPVFTVDEHIHFHQKTGCFITIDVTHLCSVHAYGEALFDAITRLAPVTRHLHIADLEDTHHQHLPITEGNLPLSDVLNKFAQAGYRGVAVVEEFIPRYSTEFYLKKATDYQQKIEMMRNAAA</sequence>
<dbReference type="PANTHER" id="PTHR12110:SF53">
    <property type="entry name" value="BLR5974 PROTEIN"/>
    <property type="match status" value="1"/>
</dbReference>
<feature type="domain" description="Xylose isomerase-like TIM barrel" evidence="1">
    <location>
        <begin position="43"/>
        <end position="294"/>
    </location>
</feature>
<dbReference type="EMBL" id="CP025085">
    <property type="protein sequence ID" value="AUH00736.1"/>
    <property type="molecule type" value="Genomic_DNA"/>
</dbReference>
<organism evidence="3 4">
    <name type="scientific">Serratia sp. (strain ATCC 39006)</name>
    <name type="common">Prodigiosinella confusarubida</name>
    <dbReference type="NCBI Taxonomy" id="104623"/>
    <lineage>
        <taxon>Bacteria</taxon>
        <taxon>Pseudomonadati</taxon>
        <taxon>Pseudomonadota</taxon>
        <taxon>Gammaproteobacteria</taxon>
        <taxon>Enterobacterales</taxon>
        <taxon>Pectobacteriaceae</taxon>
        <taxon>Prodigiosinella</taxon>
    </lineage>
</organism>
<reference evidence="3 4" key="1">
    <citation type="journal article" date="2013" name="Genome Announc.">
        <title>Draft genome sequence of Serratia sp. strain ATCC 39006, a model bacterium for analysis of the biosynthesis and regulation of prodigiosin, a carbapenem, and gas vesicles.</title>
        <authorList>
            <person name="Fineran P.C."/>
            <person name="Iglesias Cans M.C."/>
            <person name="Ramsay J.P."/>
            <person name="Wilf N.M."/>
            <person name="Cossyleon D."/>
            <person name="McNeil M.B."/>
            <person name="Williamson N.R."/>
            <person name="Monson R.E."/>
            <person name="Becher S.A."/>
            <person name="Stanton J.A."/>
            <person name="Brugger K."/>
            <person name="Brown S.D."/>
            <person name="Salmond G.P."/>
        </authorList>
    </citation>
    <scope>NUCLEOTIDE SEQUENCE [LARGE SCALE GENOMIC DNA]</scope>
    <source>
        <strain evidence="3">ATCC 39006</strain>
        <strain evidence="4">ATCC 39006 / SC 11482</strain>
    </source>
</reference>
<dbReference type="OrthoDB" id="6990383at2"/>
<reference evidence="2 5" key="3">
    <citation type="submission" date="2017-11" db="EMBL/GenBank/DDBJ databases">
        <title>Complete genome sequence of Serratia sp. ATCC 39006 LacA.</title>
        <authorList>
            <person name="Hampton H.G."/>
            <person name="Jackson S.A."/>
            <person name="Jauregui R."/>
            <person name="Poulter G.T.M."/>
            <person name="Salmond G.P.C."/>
            <person name="Fineran P.C."/>
        </authorList>
    </citation>
    <scope>NUCLEOTIDE SEQUENCE [LARGE SCALE GENOMIC DNA]</scope>
    <source>
        <strain evidence="2 5">ATCC 39006</strain>
    </source>
</reference>
<dbReference type="GO" id="GO:0008270">
    <property type="term" value="F:zinc ion binding"/>
    <property type="evidence" value="ECO:0007669"/>
    <property type="project" value="InterPro"/>
</dbReference>
<dbReference type="PANTHER" id="PTHR12110">
    <property type="entry name" value="HYDROXYPYRUVATE ISOMERASE"/>
    <property type="match status" value="1"/>
</dbReference>